<name>A0ACC0IJH3_9ERIC</name>
<gene>
    <name evidence="1" type="ORF">LOK49_LG02G03844</name>
</gene>
<reference evidence="1 2" key="1">
    <citation type="journal article" date="2022" name="Plant J.">
        <title>Chromosome-level genome of Camellia lanceoleosa provides a valuable resource for understanding genome evolution and self-incompatibility.</title>
        <authorList>
            <person name="Gong W."/>
            <person name="Xiao S."/>
            <person name="Wang L."/>
            <person name="Liao Z."/>
            <person name="Chang Y."/>
            <person name="Mo W."/>
            <person name="Hu G."/>
            <person name="Li W."/>
            <person name="Zhao G."/>
            <person name="Zhu H."/>
            <person name="Hu X."/>
            <person name="Ji K."/>
            <person name="Xiang X."/>
            <person name="Song Q."/>
            <person name="Yuan D."/>
            <person name="Jin S."/>
            <person name="Zhang L."/>
        </authorList>
    </citation>
    <scope>NUCLEOTIDE SEQUENCE [LARGE SCALE GENOMIC DNA]</scope>
    <source>
        <strain evidence="1">SQ_2022a</strain>
    </source>
</reference>
<sequence>MKKYRNVLSKIGLGKEYVFKSPHNQATFEISKRIWSSATDCDGAGGGAGKEGRLEDDESNPNLNPNANPNFFDHNSNSVVDPNSAEKICEVRGVFKAVRISVKSD</sequence>
<dbReference type="Proteomes" id="UP001060215">
    <property type="component" value="Chromosome 3"/>
</dbReference>
<organism evidence="1 2">
    <name type="scientific">Camellia lanceoleosa</name>
    <dbReference type="NCBI Taxonomy" id="1840588"/>
    <lineage>
        <taxon>Eukaryota</taxon>
        <taxon>Viridiplantae</taxon>
        <taxon>Streptophyta</taxon>
        <taxon>Embryophyta</taxon>
        <taxon>Tracheophyta</taxon>
        <taxon>Spermatophyta</taxon>
        <taxon>Magnoliopsida</taxon>
        <taxon>eudicotyledons</taxon>
        <taxon>Gunneridae</taxon>
        <taxon>Pentapetalae</taxon>
        <taxon>asterids</taxon>
        <taxon>Ericales</taxon>
        <taxon>Theaceae</taxon>
        <taxon>Camellia</taxon>
    </lineage>
</organism>
<evidence type="ECO:0000313" key="2">
    <source>
        <dbReference type="Proteomes" id="UP001060215"/>
    </source>
</evidence>
<proteinExistence type="predicted"/>
<accession>A0ACC0IJH3</accession>
<evidence type="ECO:0000313" key="1">
    <source>
        <dbReference type="EMBL" id="KAI8024654.1"/>
    </source>
</evidence>
<keyword evidence="2" id="KW-1185">Reference proteome</keyword>
<comment type="caution">
    <text evidence="1">The sequence shown here is derived from an EMBL/GenBank/DDBJ whole genome shotgun (WGS) entry which is preliminary data.</text>
</comment>
<protein>
    <submittedName>
        <fullName evidence="1">Transcription factor</fullName>
    </submittedName>
</protein>
<dbReference type="EMBL" id="CM045760">
    <property type="protein sequence ID" value="KAI8024654.1"/>
    <property type="molecule type" value="Genomic_DNA"/>
</dbReference>